<dbReference type="AlphaFoldDB" id="A0A509EG39"/>
<name>A0A509EG39_9HYPH</name>
<keyword evidence="3" id="KW-1185">Reference proteome</keyword>
<evidence type="ECO:0000313" key="3">
    <source>
        <dbReference type="Proteomes" id="UP000410984"/>
    </source>
</evidence>
<gene>
    <name evidence="2" type="ORF">MET9862_02747</name>
</gene>
<sequence length="114" mass="12082">MSGGPPGRRGRAPRRLQQSGDGCDLHLTVDLIGVRREAADRVREGDDLRIELVHEGAAVGAICRNGEGAVVGALAAFPGLTRLLDCLAREVPFVAHVEEVSSTRCVVTVSRTDP</sequence>
<dbReference type="OrthoDB" id="7999176at2"/>
<protein>
    <submittedName>
        <fullName evidence="2">Uncharacterized protein</fullName>
    </submittedName>
</protein>
<proteinExistence type="predicted"/>
<dbReference type="Proteomes" id="UP000410984">
    <property type="component" value="Unassembled WGS sequence"/>
</dbReference>
<evidence type="ECO:0000256" key="1">
    <source>
        <dbReference type="SAM" id="MobiDB-lite"/>
    </source>
</evidence>
<feature type="region of interest" description="Disordered" evidence="1">
    <location>
        <begin position="1"/>
        <end position="21"/>
    </location>
</feature>
<dbReference type="EMBL" id="CABFPH010000035">
    <property type="protein sequence ID" value="VUD72153.1"/>
    <property type="molecule type" value="Genomic_DNA"/>
</dbReference>
<reference evidence="2 3" key="1">
    <citation type="submission" date="2019-06" db="EMBL/GenBank/DDBJ databases">
        <authorList>
            <person name="Rodrigo-Torres L."/>
            <person name="Arahal R. D."/>
            <person name="Lucena T."/>
        </authorList>
    </citation>
    <scope>NUCLEOTIDE SEQUENCE [LARGE SCALE GENOMIC DNA]</scope>
    <source>
        <strain evidence="2 3">SB0023/3</strain>
    </source>
</reference>
<accession>A0A509EG39</accession>
<organism evidence="2 3">
    <name type="scientific">Methylobacterium symbioticum</name>
    <dbReference type="NCBI Taxonomy" id="2584084"/>
    <lineage>
        <taxon>Bacteria</taxon>
        <taxon>Pseudomonadati</taxon>
        <taxon>Pseudomonadota</taxon>
        <taxon>Alphaproteobacteria</taxon>
        <taxon>Hyphomicrobiales</taxon>
        <taxon>Methylobacteriaceae</taxon>
        <taxon>Methylobacterium</taxon>
    </lineage>
</organism>
<evidence type="ECO:0000313" key="2">
    <source>
        <dbReference type="EMBL" id="VUD72153.1"/>
    </source>
</evidence>